<dbReference type="Pfam" id="PF13449">
    <property type="entry name" value="Phytase-like"/>
    <property type="match status" value="1"/>
</dbReference>
<organism evidence="2 3">
    <name type="scientific">Ginsengibacter hankyongi</name>
    <dbReference type="NCBI Taxonomy" id="2607284"/>
    <lineage>
        <taxon>Bacteria</taxon>
        <taxon>Pseudomonadati</taxon>
        <taxon>Bacteroidota</taxon>
        <taxon>Chitinophagia</taxon>
        <taxon>Chitinophagales</taxon>
        <taxon>Chitinophagaceae</taxon>
        <taxon>Ginsengibacter</taxon>
    </lineage>
</organism>
<dbReference type="RefSeq" id="WP_150415902.1">
    <property type="nucleotide sequence ID" value="NZ_VYQF01000005.1"/>
</dbReference>
<proteinExistence type="predicted"/>
<reference evidence="2 3" key="1">
    <citation type="submission" date="2019-09" db="EMBL/GenBank/DDBJ databases">
        <title>Draft genome sequence of Ginsengibacter sp. BR5-29.</title>
        <authorList>
            <person name="Im W.-T."/>
        </authorList>
    </citation>
    <scope>NUCLEOTIDE SEQUENCE [LARGE SCALE GENOMIC DNA]</scope>
    <source>
        <strain evidence="2 3">BR5-29</strain>
    </source>
</reference>
<dbReference type="EMBL" id="VYQF01000005">
    <property type="protein sequence ID" value="KAA9037667.1"/>
    <property type="molecule type" value="Genomic_DNA"/>
</dbReference>
<comment type="caution">
    <text evidence="2">The sequence shown here is derived from an EMBL/GenBank/DDBJ whole genome shotgun (WGS) entry which is preliminary data.</text>
</comment>
<protein>
    <submittedName>
        <fullName evidence="2">Esterase-like activity of phytase family protein</fullName>
    </submittedName>
</protein>
<gene>
    <name evidence="2" type="ORF">FW778_16365</name>
</gene>
<evidence type="ECO:0000313" key="2">
    <source>
        <dbReference type="EMBL" id="KAA9037667.1"/>
    </source>
</evidence>
<evidence type="ECO:0000259" key="1">
    <source>
        <dbReference type="Pfam" id="PF13449"/>
    </source>
</evidence>
<sequence length="199" mass="22368">MNADGNYLDTFQLPPQLHMQSNKSGARKNSVFEGVTFSENYKALFASVEEPLYVDGSRAGLNDSTGITRILKFDMDTKKPIAQYAYILDPVTFAPTPLNAFRINGIPDLLALNKNKFLVIEFSYSTGRLAFTIKVFIADVSSAENVQELSSLKNKPELKTVSKKLLLNMDKLGIYIDNVEGHFWNNTAQRQNIFIICCR</sequence>
<feature type="domain" description="Phytase-like" evidence="1">
    <location>
        <begin position="2"/>
        <end position="195"/>
    </location>
</feature>
<accession>A0A5J5ID41</accession>
<dbReference type="Proteomes" id="UP000326903">
    <property type="component" value="Unassembled WGS sequence"/>
</dbReference>
<dbReference type="InterPro" id="IPR027372">
    <property type="entry name" value="Phytase-like_dom"/>
</dbReference>
<evidence type="ECO:0000313" key="3">
    <source>
        <dbReference type="Proteomes" id="UP000326903"/>
    </source>
</evidence>
<dbReference type="AlphaFoldDB" id="A0A5J5ID41"/>
<name>A0A5J5ID41_9BACT</name>
<keyword evidence="3" id="KW-1185">Reference proteome</keyword>